<feature type="chain" id="PRO_5003532232" evidence="1">
    <location>
        <begin position="21"/>
        <end position="632"/>
    </location>
</feature>
<dbReference type="GO" id="GO:0004668">
    <property type="term" value="F:protein-arginine deiminase activity"/>
    <property type="evidence" value="ECO:0007669"/>
    <property type="project" value="UniProtKB-EC"/>
</dbReference>
<dbReference type="Gene3D" id="3.75.10.10">
    <property type="entry name" value="L-arginine/glycine Amidinotransferase, Chain A"/>
    <property type="match status" value="1"/>
</dbReference>
<dbReference type="PANTHER" id="PTHR10837">
    <property type="entry name" value="PEPTIDYLARGININE DEIMINASE"/>
    <property type="match status" value="1"/>
</dbReference>
<evidence type="ECO:0000313" key="4">
    <source>
        <dbReference type="Proteomes" id="UP000005143"/>
    </source>
</evidence>
<keyword evidence="3" id="KW-0378">Hydrolase</keyword>
<dbReference type="InterPro" id="IPR013530">
    <property type="entry name" value="PAD_C"/>
</dbReference>
<protein>
    <submittedName>
        <fullName evidence="3">Protein-arginine deiminase type III</fullName>
        <ecNumber evidence="3">3.5.3.15</ecNumber>
    </submittedName>
</protein>
<accession>H0E9D9</accession>
<name>H0E9D9_9ACTN</name>
<keyword evidence="4" id="KW-1185">Reference proteome</keyword>
<evidence type="ECO:0000256" key="1">
    <source>
        <dbReference type="SAM" id="SignalP"/>
    </source>
</evidence>
<comment type="caution">
    <text evidence="3">The sequence shown here is derived from an EMBL/GenBank/DDBJ whole genome shotgun (WGS) entry which is preliminary data.</text>
</comment>
<dbReference type="GO" id="GO:0005509">
    <property type="term" value="F:calcium ion binding"/>
    <property type="evidence" value="ECO:0007669"/>
    <property type="project" value="InterPro"/>
</dbReference>
<gene>
    <name evidence="3" type="ORF">PAI11_34560</name>
</gene>
<reference evidence="3 4" key="1">
    <citation type="journal article" date="2013" name="Biodegradation">
        <title>Quantitative proteomic analysis of ibuprofen-degrading Patulibacter sp. strain I11.</title>
        <authorList>
            <person name="Almeida B."/>
            <person name="Kjeldal H."/>
            <person name="Lolas I."/>
            <person name="Knudsen A.D."/>
            <person name="Carvalho G."/>
            <person name="Nielsen K.L."/>
            <person name="Barreto Crespo M.T."/>
            <person name="Stensballe A."/>
            <person name="Nielsen J.L."/>
        </authorList>
    </citation>
    <scope>NUCLEOTIDE SEQUENCE [LARGE SCALE GENOMIC DNA]</scope>
    <source>
        <strain evidence="3 4">I11</strain>
    </source>
</reference>
<keyword evidence="1" id="KW-0732">Signal</keyword>
<organism evidence="3 4">
    <name type="scientific">Patulibacter medicamentivorans</name>
    <dbReference type="NCBI Taxonomy" id="1097667"/>
    <lineage>
        <taxon>Bacteria</taxon>
        <taxon>Bacillati</taxon>
        <taxon>Actinomycetota</taxon>
        <taxon>Thermoleophilia</taxon>
        <taxon>Solirubrobacterales</taxon>
        <taxon>Patulibacteraceae</taxon>
        <taxon>Patulibacter</taxon>
    </lineage>
</organism>
<proteinExistence type="predicted"/>
<dbReference type="Pfam" id="PF03068">
    <property type="entry name" value="PAD"/>
    <property type="match status" value="1"/>
</dbReference>
<dbReference type="OrthoDB" id="249764at2"/>
<dbReference type="Proteomes" id="UP000005143">
    <property type="component" value="Unassembled WGS sequence"/>
</dbReference>
<dbReference type="PANTHER" id="PTHR10837:SF8">
    <property type="entry name" value="PROTEIN-ARGININE DEIMINASE"/>
    <property type="match status" value="1"/>
</dbReference>
<dbReference type="SUPFAM" id="SSF55909">
    <property type="entry name" value="Pentein"/>
    <property type="match status" value="1"/>
</dbReference>
<dbReference type="EMBL" id="AGUD01000257">
    <property type="protein sequence ID" value="EHN09718.1"/>
    <property type="molecule type" value="Genomic_DNA"/>
</dbReference>
<dbReference type="GO" id="GO:0005737">
    <property type="term" value="C:cytoplasm"/>
    <property type="evidence" value="ECO:0007669"/>
    <property type="project" value="InterPro"/>
</dbReference>
<evidence type="ECO:0000313" key="3">
    <source>
        <dbReference type="EMBL" id="EHN09718.1"/>
    </source>
</evidence>
<feature type="domain" description="Protein-arginine deiminase C-terminal" evidence="2">
    <location>
        <begin position="304"/>
        <end position="630"/>
    </location>
</feature>
<dbReference type="InterPro" id="IPR004303">
    <property type="entry name" value="PAD"/>
</dbReference>
<dbReference type="AlphaFoldDB" id="H0E9D9"/>
<evidence type="ECO:0000259" key="2">
    <source>
        <dbReference type="Pfam" id="PF03068"/>
    </source>
</evidence>
<dbReference type="EC" id="3.5.3.15" evidence="3"/>
<sequence length="632" mass="66883">MRLVPAVLVLALAAPPGAAAAPVAALRGDADRDGRIDVAGDRDVAAQRTGTVAAGVLVLPNVDDDSGRCAAELAKLVEKPFTPAAAAACRDGADDVVNGDRDALDLAELRVMPWTGAPDDADGSVRIATDQQHARLFRRDGGRWSPAAALSAADLRAGVVLGLEATAIAGDGGWDGRIEVALEVRAGGQTASDQLAAHVAPVLLVPQTAPARTLFANAPKSRRQIDADHRESRAQVGRTVKFLRTAKRKDVPKFLRRYHRDPESYRAIGRRQADNVRSLSLAGRAFDRRLKAAVAAVGLGRQLTTDPDAWAFVQDQFEPAYAAVPGPDGSRVVRVALRSTGFADERAADLARHGDTAWLLRTLRGADSGVALGGSTKSPWEMDGGLEATPPVPGAPHGKVLVSGSEAARAATVITAQGAQPALTVDTGWLQVGHVDEIFAFVPAATPRGWALVAADPGGALRRLRKLSARERRRARVVGSADRYDDQARPLPSPTVAALLRSKIADQSATAARRIDAQLVVLRRELGLTDADVVRVPVLFGIAQDTRRQIAWTGNVANGLAPGGRTFLAATPHGPVVGGRDLFADDAARALKAKGITVRWVDTWPSPHVRQGEVHCFTNALRDLGDGAWWRR</sequence>
<dbReference type="RefSeq" id="WP_007577577.1">
    <property type="nucleotide sequence ID" value="NZ_AGUD01000257.1"/>
</dbReference>
<feature type="signal peptide" evidence="1">
    <location>
        <begin position="1"/>
        <end position="20"/>
    </location>
</feature>